<accession>A0A507QP11</accession>
<dbReference type="EMBL" id="VIFY01000117">
    <property type="protein sequence ID" value="TQB70206.1"/>
    <property type="molecule type" value="Genomic_DNA"/>
</dbReference>
<dbReference type="OrthoDB" id="421671at2759"/>
<dbReference type="Pfam" id="PF14234">
    <property type="entry name" value="DUF4336"/>
    <property type="match status" value="1"/>
</dbReference>
<sequence>MPPLFPSNPSEVMVIRYITPDIVTLSLPFSRFGFIKFGGRGTLVKLTSGSLAVFSPVTLTPEVRDTISSLGGNVKYIAAPDMTHHLNLTSWKKAFPDAHIIAPEGLWEKRQSNPEFKDTPFRHIFTKKQYGQQKVSDEFDSDFETEYVYGHSSRELVFFHKPSRTVIEADLLFNLPAKEQYSRTSEAASGIFDRIFAPLMSAAPPATWQKRFSWYLLSGADRKAFGESMRRIDKWDFDRIIPCHGDVIETGAKGVFRNIMGWFLDDTKKGV</sequence>
<dbReference type="InterPro" id="IPR025638">
    <property type="entry name" value="DUF4336"/>
</dbReference>
<gene>
    <name evidence="1" type="ORF">MPDQ_000761</name>
</gene>
<evidence type="ECO:0000313" key="1">
    <source>
        <dbReference type="EMBL" id="TQB70206.1"/>
    </source>
</evidence>
<reference evidence="1 2" key="1">
    <citation type="submission" date="2019-06" db="EMBL/GenBank/DDBJ databases">
        <title>Wine fermentation using esterase from Monascus purpureus.</title>
        <authorList>
            <person name="Geng C."/>
            <person name="Zhang Y."/>
        </authorList>
    </citation>
    <scope>NUCLEOTIDE SEQUENCE [LARGE SCALE GENOMIC DNA]</scope>
    <source>
        <strain evidence="1">HQ1</strain>
    </source>
</reference>
<dbReference type="Proteomes" id="UP000319663">
    <property type="component" value="Unassembled WGS sequence"/>
</dbReference>
<dbReference type="InterPro" id="IPR036866">
    <property type="entry name" value="RibonucZ/Hydroxyglut_hydro"/>
</dbReference>
<proteinExistence type="predicted"/>
<dbReference type="PANTHER" id="PTHR33835">
    <property type="entry name" value="YALI0C07656P"/>
    <property type="match status" value="1"/>
</dbReference>
<dbReference type="AlphaFoldDB" id="A0A507QP11"/>
<keyword evidence="2" id="KW-1185">Reference proteome</keyword>
<evidence type="ECO:0008006" key="3">
    <source>
        <dbReference type="Google" id="ProtNLM"/>
    </source>
</evidence>
<name>A0A507QP11_MONPU</name>
<dbReference type="SUPFAM" id="SSF56281">
    <property type="entry name" value="Metallo-hydrolase/oxidoreductase"/>
    <property type="match status" value="1"/>
</dbReference>
<dbReference type="STRING" id="5098.A0A507QP11"/>
<organism evidence="1 2">
    <name type="scientific">Monascus purpureus</name>
    <name type="common">Red mold</name>
    <name type="synonym">Monascus anka</name>
    <dbReference type="NCBI Taxonomy" id="5098"/>
    <lineage>
        <taxon>Eukaryota</taxon>
        <taxon>Fungi</taxon>
        <taxon>Dikarya</taxon>
        <taxon>Ascomycota</taxon>
        <taxon>Pezizomycotina</taxon>
        <taxon>Eurotiomycetes</taxon>
        <taxon>Eurotiomycetidae</taxon>
        <taxon>Eurotiales</taxon>
        <taxon>Aspergillaceae</taxon>
        <taxon>Monascus</taxon>
    </lineage>
</organism>
<dbReference type="Gene3D" id="3.60.15.10">
    <property type="entry name" value="Ribonuclease Z/Hydroxyacylglutathione hydrolase-like"/>
    <property type="match status" value="1"/>
</dbReference>
<evidence type="ECO:0000313" key="2">
    <source>
        <dbReference type="Proteomes" id="UP000319663"/>
    </source>
</evidence>
<comment type="caution">
    <text evidence="1">The sequence shown here is derived from an EMBL/GenBank/DDBJ whole genome shotgun (WGS) entry which is preliminary data.</text>
</comment>
<dbReference type="PANTHER" id="PTHR33835:SF1">
    <property type="entry name" value="METALLO-BETA-LACTAMASE DOMAIN-CONTAINING PROTEIN"/>
    <property type="match status" value="1"/>
</dbReference>
<protein>
    <recommendedName>
        <fullName evidence="3">Metallo-beta-lactamase domain-containing protein</fullName>
    </recommendedName>
</protein>